<protein>
    <submittedName>
        <fullName evidence="3">Uncharacterized protein</fullName>
    </submittedName>
</protein>
<keyword evidence="2" id="KW-1133">Transmembrane helix</keyword>
<feature type="coiled-coil region" evidence="1">
    <location>
        <begin position="140"/>
        <end position="167"/>
    </location>
</feature>
<evidence type="ECO:0000313" key="3">
    <source>
        <dbReference type="EMBL" id="QEZ48005.1"/>
    </source>
</evidence>
<organism evidence="3 4">
    <name type="scientific">Cupriavidus oxalaticus</name>
    <dbReference type="NCBI Taxonomy" id="96344"/>
    <lineage>
        <taxon>Bacteria</taxon>
        <taxon>Pseudomonadati</taxon>
        <taxon>Pseudomonadota</taxon>
        <taxon>Betaproteobacteria</taxon>
        <taxon>Burkholderiales</taxon>
        <taxon>Burkholderiaceae</taxon>
        <taxon>Cupriavidus</taxon>
    </lineage>
</organism>
<keyword evidence="2" id="KW-0812">Transmembrane</keyword>
<dbReference type="Proteomes" id="UP000325743">
    <property type="component" value="Chromosome 2"/>
</dbReference>
<keyword evidence="1" id="KW-0175">Coiled coil</keyword>
<gene>
    <name evidence="3" type="ORF">D2917_28450</name>
</gene>
<reference evidence="3 4" key="1">
    <citation type="submission" date="2018-09" db="EMBL/GenBank/DDBJ databases">
        <title>Complete genome sequence of Cupriavidus oxalaticus T2, a bacterium capable of phenol tolerance and degradation.</title>
        <authorList>
            <person name="Yan J."/>
        </authorList>
    </citation>
    <scope>NUCLEOTIDE SEQUENCE [LARGE SCALE GENOMIC DNA]</scope>
    <source>
        <strain evidence="3 4">T2</strain>
    </source>
</reference>
<dbReference type="AlphaFoldDB" id="A0A5P3VPT0"/>
<feature type="transmembrane region" description="Helical" evidence="2">
    <location>
        <begin position="38"/>
        <end position="58"/>
    </location>
</feature>
<dbReference type="RefSeq" id="WP_151072635.1">
    <property type="nucleotide sequence ID" value="NZ_CP032519.1"/>
</dbReference>
<proteinExistence type="predicted"/>
<dbReference type="EMBL" id="CP032519">
    <property type="protein sequence ID" value="QEZ48005.1"/>
    <property type="molecule type" value="Genomic_DNA"/>
</dbReference>
<accession>A0A5P3VPT0</accession>
<evidence type="ECO:0000256" key="1">
    <source>
        <dbReference type="SAM" id="Coils"/>
    </source>
</evidence>
<keyword evidence="2" id="KW-0472">Membrane</keyword>
<evidence type="ECO:0000256" key="2">
    <source>
        <dbReference type="SAM" id="Phobius"/>
    </source>
</evidence>
<evidence type="ECO:0000313" key="4">
    <source>
        <dbReference type="Proteomes" id="UP000325743"/>
    </source>
</evidence>
<feature type="transmembrane region" description="Helical" evidence="2">
    <location>
        <begin position="70"/>
        <end position="91"/>
    </location>
</feature>
<sequence>MIGPSRWVVPLAIGATATAVCLSVLASWQRGGALAERLVWVATGLVLVLSAHLLPALIREARPAVRGVVAVLWLACMVTACYGHLTFFLLAQLRAGEQRAASVAAPAPPPERNLTAVMAERATVTAQLARANARGCQHDCGSLEARRVTLAAKLEALNAEVDEVRRHQATDDRATAQRDALATDPVTARLAGLLGTTGARIDLLSGLAFAAVLEGVACLLWTVGLRSRRPTPELAPRPAPINRSHKATPVNHEVVTNSRRPATPPVSSVVGMKSADADVTRLARDVASGLVRPTVADIRRHLGCSQARATALRRQVAAVRLAT</sequence>
<name>A0A5P3VPT0_9BURK</name>
<feature type="transmembrane region" description="Helical" evidence="2">
    <location>
        <begin position="6"/>
        <end position="26"/>
    </location>
</feature>